<protein>
    <submittedName>
        <fullName evidence="2">ABC transporter permease</fullName>
    </submittedName>
</protein>
<dbReference type="PANTHER" id="PTHR43471">
    <property type="entry name" value="ABC TRANSPORTER PERMEASE"/>
    <property type="match status" value="1"/>
</dbReference>
<organism evidence="2 3">
    <name type="scientific">Natronosalvus hydrolyticus</name>
    <dbReference type="NCBI Taxonomy" id="2979988"/>
    <lineage>
        <taxon>Archaea</taxon>
        <taxon>Methanobacteriati</taxon>
        <taxon>Methanobacteriota</taxon>
        <taxon>Stenosarchaea group</taxon>
        <taxon>Halobacteria</taxon>
        <taxon>Halobacteriales</taxon>
        <taxon>Natrialbaceae</taxon>
        <taxon>Natronosalvus</taxon>
    </lineage>
</organism>
<gene>
    <name evidence="2" type="ORF">OB919_07535</name>
</gene>
<feature type="transmembrane region" description="Helical" evidence="1">
    <location>
        <begin position="152"/>
        <end position="175"/>
    </location>
</feature>
<dbReference type="AlphaFoldDB" id="A0AAP2Z9E6"/>
<evidence type="ECO:0000313" key="2">
    <source>
        <dbReference type="EMBL" id="MCU4751834.1"/>
    </source>
</evidence>
<dbReference type="Pfam" id="PF12679">
    <property type="entry name" value="ABC2_membrane_2"/>
    <property type="match status" value="1"/>
</dbReference>
<comment type="caution">
    <text evidence="2">The sequence shown here is derived from an EMBL/GenBank/DDBJ whole genome shotgun (WGS) entry which is preliminary data.</text>
</comment>
<feature type="transmembrane region" description="Helical" evidence="1">
    <location>
        <begin position="75"/>
        <end position="95"/>
    </location>
</feature>
<proteinExistence type="predicted"/>
<feature type="transmembrane region" description="Helical" evidence="1">
    <location>
        <begin position="116"/>
        <end position="140"/>
    </location>
</feature>
<feature type="transmembrane region" description="Helical" evidence="1">
    <location>
        <begin position="12"/>
        <end position="31"/>
    </location>
</feature>
<accession>A0AAP2Z9E6</accession>
<keyword evidence="1" id="KW-1133">Transmembrane helix</keyword>
<evidence type="ECO:0000256" key="1">
    <source>
        <dbReference type="SAM" id="Phobius"/>
    </source>
</evidence>
<sequence length="260" mass="28557">MTAILRVESRKRLRSVFILTGVFAVLAAFYFSVYPGFADDAEAIAEAFPEWMFEFFGIDALHTVEGFIAAEMYSFFWVVLIGVYFAYMGANMIAADVDSRRMDLTLSNPVSREGVVVQKVAALWVPLVVLNVGVALIVYVGSVAIGESMNPVAVAMVHVLGVPYLLVCAALGLVVSVLADRARRARTIALSLVVFLWLLEAVSTLNEDYEWVGAIAPTRYYDETAILVHEEYAFVDAAILLLAFVVLVGLAIALFVRRDI</sequence>
<reference evidence="2 3" key="1">
    <citation type="submission" date="2022-09" db="EMBL/GenBank/DDBJ databases">
        <title>Enrichment on poylsaccharides allowed isolation of novel metabolic and taxonomic groups of Haloarchaea.</title>
        <authorList>
            <person name="Sorokin D.Y."/>
            <person name="Elcheninov A.G."/>
            <person name="Khizhniak T.V."/>
            <person name="Kolganova T.V."/>
            <person name="Kublanov I.V."/>
        </authorList>
    </citation>
    <scope>NUCLEOTIDE SEQUENCE [LARGE SCALE GENOMIC DNA]</scope>
    <source>
        <strain evidence="2 3">AArc-curdl1</strain>
    </source>
</reference>
<name>A0AAP2Z9E6_9EURY</name>
<keyword evidence="1" id="KW-0812">Transmembrane</keyword>
<dbReference type="Proteomes" id="UP001321047">
    <property type="component" value="Unassembled WGS sequence"/>
</dbReference>
<dbReference type="GO" id="GO:0005886">
    <property type="term" value="C:plasma membrane"/>
    <property type="evidence" value="ECO:0007669"/>
    <property type="project" value="UniProtKB-SubCell"/>
</dbReference>
<feature type="transmembrane region" description="Helical" evidence="1">
    <location>
        <begin position="187"/>
        <end position="205"/>
    </location>
</feature>
<dbReference type="RefSeq" id="WP_342808013.1">
    <property type="nucleotide sequence ID" value="NZ_JAOPJZ010000004.1"/>
</dbReference>
<dbReference type="EMBL" id="JAOPJZ010000004">
    <property type="protein sequence ID" value="MCU4751834.1"/>
    <property type="molecule type" value="Genomic_DNA"/>
</dbReference>
<dbReference type="GO" id="GO:0140359">
    <property type="term" value="F:ABC-type transporter activity"/>
    <property type="evidence" value="ECO:0007669"/>
    <property type="project" value="InterPro"/>
</dbReference>
<evidence type="ECO:0000313" key="3">
    <source>
        <dbReference type="Proteomes" id="UP001321047"/>
    </source>
</evidence>
<feature type="transmembrane region" description="Helical" evidence="1">
    <location>
        <begin position="237"/>
        <end position="256"/>
    </location>
</feature>
<keyword evidence="1" id="KW-0472">Membrane</keyword>
<keyword evidence="3" id="KW-1185">Reference proteome</keyword>